<keyword evidence="1" id="KW-0732">Signal</keyword>
<proteinExistence type="predicted"/>
<protein>
    <submittedName>
        <fullName evidence="3">FG-GAP-like repeat-containing protein</fullName>
    </submittedName>
</protein>
<evidence type="ECO:0000313" key="4">
    <source>
        <dbReference type="Proteomes" id="UP001356095"/>
    </source>
</evidence>
<evidence type="ECO:0000313" key="3">
    <source>
        <dbReference type="EMBL" id="MEE2039965.1"/>
    </source>
</evidence>
<dbReference type="SUPFAM" id="SSF69318">
    <property type="entry name" value="Integrin alpha N-terminal domain"/>
    <property type="match status" value="1"/>
</dbReference>
<dbReference type="InterPro" id="IPR013517">
    <property type="entry name" value="FG-GAP"/>
</dbReference>
<dbReference type="RefSeq" id="WP_330093726.1">
    <property type="nucleotide sequence ID" value="NZ_JAUZMY010000024.1"/>
</dbReference>
<evidence type="ECO:0000256" key="1">
    <source>
        <dbReference type="ARBA" id="ARBA00022729"/>
    </source>
</evidence>
<evidence type="ECO:0000259" key="2">
    <source>
        <dbReference type="Pfam" id="PF07593"/>
    </source>
</evidence>
<comment type="caution">
    <text evidence="3">The sequence shown here is derived from an EMBL/GenBank/DDBJ whole genome shotgun (WGS) entry which is preliminary data.</text>
</comment>
<keyword evidence="4" id="KW-1185">Reference proteome</keyword>
<accession>A0ABU7KCK4</accession>
<sequence>MPSEQIRSPRPFPRAHAAKGVALLLVVAVLLVARVPEPGADEVDSLAAGFSFTPLELEPPPGLPMREHRDLHPDYEGIQAWMSSVGAGIAVTDLDGDGLMNDLCYVDSRVDRAVVAPAPTGPPRYDTFALDTGDLPYDDTMAPMGCLPVDADADGRMDLLVYYWGRSPTLHLASGDAPAADAYEAVELLDEGFETWHSNAALASDVDGDGTLDLVIGNYFPDDAAVLDTSGGGRPTMQHSMSRAANAGENRLLLGSAGADGPLFTDASQALEGKASVGWTLALGTADLDGDLLPELYVSNDFGPDVLLRNDSTPGDPAFTELGGTWSPTTAGSKVLGEDSFKGMGIDFGDLDGDGRLDMAVSNITEEFALFESNFIWMNTADEALIADGRAPFRDQSEQLGLARSGWGWDIRITDLDNDGHKEVVQATGFVAGEVNRWPEIQEVALVNDELLADPRVWPDLGPETDLSGDGGLSFFARDRGEGRFAEIGDHVGVGRSTVSRGVALADTDGNGVLDIAVANQWDTSVLYRNDSPDPGASISLNLVRPAEHGTTPAIGTGVRVTAPDGRVHVAQVDGGNGHSGKHAPELLIGLGEADADSPVPVELAWRDDRGRVHEAEITLTPGRHTVVLTDGADIPGTGSGSGS</sequence>
<gene>
    <name evidence="3" type="ORF">Q8791_22370</name>
</gene>
<dbReference type="PANTHER" id="PTHR16026">
    <property type="entry name" value="CARTILAGE ACIDIC PROTEIN 1"/>
    <property type="match status" value="1"/>
</dbReference>
<feature type="domain" description="ASPIC/UnbV" evidence="2">
    <location>
        <begin position="554"/>
        <end position="610"/>
    </location>
</feature>
<dbReference type="Pfam" id="PF07593">
    <property type="entry name" value="UnbV_ASPIC"/>
    <property type="match status" value="1"/>
</dbReference>
<name>A0ABU7KCK4_9ACTN</name>
<dbReference type="Pfam" id="PF13517">
    <property type="entry name" value="FG-GAP_3"/>
    <property type="match status" value="1"/>
</dbReference>
<dbReference type="InterPro" id="IPR011519">
    <property type="entry name" value="UnbV_ASPIC"/>
</dbReference>
<dbReference type="PANTHER" id="PTHR16026:SF0">
    <property type="entry name" value="CARTILAGE ACIDIC PROTEIN 1"/>
    <property type="match status" value="1"/>
</dbReference>
<dbReference type="InterPro" id="IPR027039">
    <property type="entry name" value="Crtac1"/>
</dbReference>
<dbReference type="Proteomes" id="UP001356095">
    <property type="component" value="Unassembled WGS sequence"/>
</dbReference>
<organism evidence="3 4">
    <name type="scientific">Nocardiopsis codii</name>
    <dbReference type="NCBI Taxonomy" id="3065942"/>
    <lineage>
        <taxon>Bacteria</taxon>
        <taxon>Bacillati</taxon>
        <taxon>Actinomycetota</taxon>
        <taxon>Actinomycetes</taxon>
        <taxon>Streptosporangiales</taxon>
        <taxon>Nocardiopsidaceae</taxon>
        <taxon>Nocardiopsis</taxon>
    </lineage>
</organism>
<dbReference type="EMBL" id="JAUZMY010000024">
    <property type="protein sequence ID" value="MEE2039965.1"/>
    <property type="molecule type" value="Genomic_DNA"/>
</dbReference>
<dbReference type="InterPro" id="IPR028994">
    <property type="entry name" value="Integrin_alpha_N"/>
</dbReference>
<reference evidence="3 4" key="1">
    <citation type="submission" date="2023-08" db="EMBL/GenBank/DDBJ databases">
        <authorList>
            <person name="Girao M."/>
            <person name="Carvalho M.F."/>
        </authorList>
    </citation>
    <scope>NUCLEOTIDE SEQUENCE [LARGE SCALE GENOMIC DNA]</scope>
    <source>
        <strain evidence="3 4">CT-R113</strain>
    </source>
</reference>
<dbReference type="Gene3D" id="2.130.10.130">
    <property type="entry name" value="Integrin alpha, N-terminal"/>
    <property type="match status" value="2"/>
</dbReference>